<organism evidence="5 6">
    <name type="scientific">Pseudalkalibacillus berkeleyi</name>
    <dbReference type="NCBI Taxonomy" id="1069813"/>
    <lineage>
        <taxon>Bacteria</taxon>
        <taxon>Bacillati</taxon>
        <taxon>Bacillota</taxon>
        <taxon>Bacilli</taxon>
        <taxon>Bacillales</taxon>
        <taxon>Fictibacillaceae</taxon>
        <taxon>Pseudalkalibacillus</taxon>
    </lineage>
</organism>
<evidence type="ECO:0000313" key="6">
    <source>
        <dbReference type="Proteomes" id="UP001649381"/>
    </source>
</evidence>
<dbReference type="Pfam" id="PF00990">
    <property type="entry name" value="GGDEF"/>
    <property type="match status" value="1"/>
</dbReference>
<dbReference type="InterPro" id="IPR043128">
    <property type="entry name" value="Rev_trsase/Diguanyl_cyclase"/>
</dbReference>
<dbReference type="InterPro" id="IPR001610">
    <property type="entry name" value="PAC"/>
</dbReference>
<dbReference type="PANTHER" id="PTHR44757">
    <property type="entry name" value="DIGUANYLATE CYCLASE DGCP"/>
    <property type="match status" value="1"/>
</dbReference>
<reference evidence="5 6" key="1">
    <citation type="submission" date="2022-01" db="EMBL/GenBank/DDBJ databases">
        <title>Alkalihalobacillus sp. EGI L200015, a novel bacterium isolated from a salt lake sediment.</title>
        <authorList>
            <person name="Gao L."/>
            <person name="Fang B.-Z."/>
            <person name="Li W.-J."/>
        </authorList>
    </citation>
    <scope>NUCLEOTIDE SEQUENCE [LARGE SCALE GENOMIC DNA]</scope>
    <source>
        <strain evidence="5 6">KCTC 12718</strain>
    </source>
</reference>
<dbReference type="NCBIfam" id="TIGR00229">
    <property type="entry name" value="sensory_box"/>
    <property type="match status" value="3"/>
</dbReference>
<dbReference type="InterPro" id="IPR013656">
    <property type="entry name" value="PAS_4"/>
</dbReference>
<feature type="domain" description="EAL" evidence="3">
    <location>
        <begin position="720"/>
        <end position="974"/>
    </location>
</feature>
<dbReference type="Gene3D" id="3.30.70.270">
    <property type="match status" value="1"/>
</dbReference>
<dbReference type="SUPFAM" id="SSF55785">
    <property type="entry name" value="PYP-like sensor domain (PAS domain)"/>
    <property type="match status" value="3"/>
</dbReference>
<dbReference type="SMART" id="SM00052">
    <property type="entry name" value="EAL"/>
    <property type="match status" value="1"/>
</dbReference>
<accession>A0ABS9H065</accession>
<dbReference type="RefSeq" id="WP_236334805.1">
    <property type="nucleotide sequence ID" value="NZ_JAKIJS010000001.1"/>
</dbReference>
<gene>
    <name evidence="5" type="ORF">L2716_11670</name>
</gene>
<dbReference type="SMART" id="SM00065">
    <property type="entry name" value="GAF"/>
    <property type="match status" value="1"/>
</dbReference>
<feature type="domain" description="PAC" evidence="2">
    <location>
        <begin position="206"/>
        <end position="256"/>
    </location>
</feature>
<dbReference type="InterPro" id="IPR012226">
    <property type="entry name" value="Diguanyl_cyclase/Pdiesterase"/>
</dbReference>
<evidence type="ECO:0000259" key="1">
    <source>
        <dbReference type="PROSITE" id="PS50112"/>
    </source>
</evidence>
<dbReference type="InterPro" id="IPR000700">
    <property type="entry name" value="PAS-assoc_C"/>
</dbReference>
<dbReference type="InterPro" id="IPR029016">
    <property type="entry name" value="GAF-like_dom_sf"/>
</dbReference>
<sequence>MFNRLQEEQLRSIFNGFKDMVFLMEVDQGPEFRYVTANDSALKNSGVTASAFGKNMREVLTENVFNEIQQAYETAYFTKEPHHYEIETEVKGASMVGETILTPILNEKDECTHILAAVRNITNKKRIESELQSSKERYRYLYENTPAMYFTLNKAGTLLSFNKTGSSRLGFTNEELIGKPFTRLIDVRDQSKFKAFISQLESGTDQSIEIRLVHKNKQSFWVSQRMNVVTRNEEIEIVCVSHEVQEQKETEAQLKGQKRIFELIATDIMLDEILEVTAKTLEDHIEHTFCTIHLYSQENNELQLAAAPSICENHSPQLSTMNVGEDVSGCGRAAALKKPVVVSNIEDDPLSLHLHNFFFEYSIGSYWVMPILSSKNELLGIVTIYSLKTRLPSKTDQRLIKMYTDIAVLAIEQKQTKQALRESETRLKIMTENMSDLIVIFDSKGIVNYVSPAYQKIFGRLPELENTFSTYLHNDDRENVLETFETLVRTKERQDVECKYRNADGEYVVIEARAMPVLDANEEVKQVVVVARDITKRKKTEETIKHMAYHDSLTDLPNRRKFQEDLDQLIMRCKNRNLIAGVLFLDMDRFKVINDSLGHAFGDSVLSVVASKLKSVIQENGHVYRMSGDEFTVLVPKVIHISDLTKIAKKISRSFDEPIIIDGHEFHISFSIGVALYPDDGEDVESLLAHSDMAMYRAKEKGRNAYEFYRPSMNINNYERLVLENDLHKAIENKELILHYQPRIDVAANEIIGVEALVRWNHPQWGIISPGQFIPLAEETGLIVKIDNWVLENACKQNKQWQEKGYPPIRMAVNFSARQFLQRNLANSIRKVLQDVEIDGSWLEIEITESTLMKYEESIVQSLEDLEKMGIRIAIDDFGTGYSSLSYLKKFHVHSLKIDQSFVRGIGKSPDEEAIAKAVINLGHSMKMRVVAEGVETGEQLAFLESQNCNEVQGYHFYRPMEADMLDEILKSNRLATL</sequence>
<dbReference type="InterPro" id="IPR013767">
    <property type="entry name" value="PAS_fold"/>
</dbReference>
<dbReference type="InterPro" id="IPR003018">
    <property type="entry name" value="GAF"/>
</dbReference>
<protein>
    <submittedName>
        <fullName evidence="5">EAL domain-containing protein</fullName>
    </submittedName>
</protein>
<dbReference type="PROSITE" id="PS50883">
    <property type="entry name" value="EAL"/>
    <property type="match status" value="1"/>
</dbReference>
<comment type="caution">
    <text evidence="5">The sequence shown here is derived from an EMBL/GenBank/DDBJ whole genome shotgun (WGS) entry which is preliminary data.</text>
</comment>
<dbReference type="PANTHER" id="PTHR44757:SF2">
    <property type="entry name" value="BIOFILM ARCHITECTURE MAINTENANCE PROTEIN MBAA"/>
    <property type="match status" value="1"/>
</dbReference>
<dbReference type="InterPro" id="IPR000160">
    <property type="entry name" value="GGDEF_dom"/>
</dbReference>
<name>A0ABS9H065_9BACL</name>
<dbReference type="InterPro" id="IPR001633">
    <property type="entry name" value="EAL_dom"/>
</dbReference>
<dbReference type="PROSITE" id="PS50112">
    <property type="entry name" value="PAS"/>
    <property type="match status" value="2"/>
</dbReference>
<dbReference type="Gene3D" id="3.20.20.450">
    <property type="entry name" value="EAL domain"/>
    <property type="match status" value="1"/>
</dbReference>
<dbReference type="InterPro" id="IPR029787">
    <property type="entry name" value="Nucleotide_cyclase"/>
</dbReference>
<dbReference type="Pfam" id="PF00563">
    <property type="entry name" value="EAL"/>
    <property type="match status" value="1"/>
</dbReference>
<dbReference type="Gene3D" id="3.30.450.40">
    <property type="match status" value="1"/>
</dbReference>
<dbReference type="NCBIfam" id="TIGR00254">
    <property type="entry name" value="GGDEF"/>
    <property type="match status" value="1"/>
</dbReference>
<dbReference type="InterPro" id="IPR052155">
    <property type="entry name" value="Biofilm_reg_signaling"/>
</dbReference>
<dbReference type="SMART" id="SM00086">
    <property type="entry name" value="PAC"/>
    <property type="match status" value="2"/>
</dbReference>
<evidence type="ECO:0000259" key="2">
    <source>
        <dbReference type="PROSITE" id="PS50113"/>
    </source>
</evidence>
<feature type="domain" description="GGDEF" evidence="4">
    <location>
        <begin position="578"/>
        <end position="711"/>
    </location>
</feature>
<keyword evidence="6" id="KW-1185">Reference proteome</keyword>
<dbReference type="Gene3D" id="3.30.450.20">
    <property type="entry name" value="PAS domain"/>
    <property type="match status" value="3"/>
</dbReference>
<dbReference type="SUPFAM" id="SSF55781">
    <property type="entry name" value="GAF domain-like"/>
    <property type="match status" value="1"/>
</dbReference>
<dbReference type="Pfam" id="PF08448">
    <property type="entry name" value="PAS_4"/>
    <property type="match status" value="1"/>
</dbReference>
<dbReference type="PIRSF" id="PIRSF005925">
    <property type="entry name" value="Dos"/>
    <property type="match status" value="1"/>
</dbReference>
<dbReference type="InterPro" id="IPR035919">
    <property type="entry name" value="EAL_sf"/>
</dbReference>
<dbReference type="CDD" id="cd01948">
    <property type="entry name" value="EAL"/>
    <property type="match status" value="1"/>
</dbReference>
<feature type="domain" description="PAC" evidence="2">
    <location>
        <begin position="494"/>
        <end position="546"/>
    </location>
</feature>
<feature type="domain" description="PAS" evidence="1">
    <location>
        <begin position="423"/>
        <end position="463"/>
    </location>
</feature>
<proteinExistence type="predicted"/>
<dbReference type="PROSITE" id="PS50113">
    <property type="entry name" value="PAC"/>
    <property type="match status" value="3"/>
</dbReference>
<dbReference type="CDD" id="cd00130">
    <property type="entry name" value="PAS"/>
    <property type="match status" value="2"/>
</dbReference>
<evidence type="ECO:0000259" key="3">
    <source>
        <dbReference type="PROSITE" id="PS50883"/>
    </source>
</evidence>
<dbReference type="Pfam" id="PF13426">
    <property type="entry name" value="PAS_9"/>
    <property type="match status" value="1"/>
</dbReference>
<dbReference type="PROSITE" id="PS50887">
    <property type="entry name" value="GGDEF"/>
    <property type="match status" value="1"/>
</dbReference>
<dbReference type="CDD" id="cd01949">
    <property type="entry name" value="GGDEF"/>
    <property type="match status" value="1"/>
</dbReference>
<feature type="domain" description="PAC" evidence="2">
    <location>
        <begin position="80"/>
        <end position="133"/>
    </location>
</feature>
<dbReference type="InterPro" id="IPR000014">
    <property type="entry name" value="PAS"/>
</dbReference>
<feature type="domain" description="PAS" evidence="1">
    <location>
        <begin position="134"/>
        <end position="204"/>
    </location>
</feature>
<dbReference type="SUPFAM" id="SSF141868">
    <property type="entry name" value="EAL domain-like"/>
    <property type="match status" value="1"/>
</dbReference>
<evidence type="ECO:0000313" key="5">
    <source>
        <dbReference type="EMBL" id="MCF6138387.1"/>
    </source>
</evidence>
<dbReference type="Pfam" id="PF13185">
    <property type="entry name" value="GAF_2"/>
    <property type="match status" value="1"/>
</dbReference>
<dbReference type="SMART" id="SM00267">
    <property type="entry name" value="GGDEF"/>
    <property type="match status" value="1"/>
</dbReference>
<dbReference type="Proteomes" id="UP001649381">
    <property type="component" value="Unassembled WGS sequence"/>
</dbReference>
<dbReference type="Pfam" id="PF00989">
    <property type="entry name" value="PAS"/>
    <property type="match status" value="1"/>
</dbReference>
<dbReference type="EMBL" id="JAKIJS010000001">
    <property type="protein sequence ID" value="MCF6138387.1"/>
    <property type="molecule type" value="Genomic_DNA"/>
</dbReference>
<dbReference type="InterPro" id="IPR035965">
    <property type="entry name" value="PAS-like_dom_sf"/>
</dbReference>
<dbReference type="SMART" id="SM00091">
    <property type="entry name" value="PAS"/>
    <property type="match status" value="3"/>
</dbReference>
<evidence type="ECO:0000259" key="4">
    <source>
        <dbReference type="PROSITE" id="PS50887"/>
    </source>
</evidence>
<dbReference type="SUPFAM" id="SSF55073">
    <property type="entry name" value="Nucleotide cyclase"/>
    <property type="match status" value="1"/>
</dbReference>